<dbReference type="STRING" id="351659.SAMN05421784_10171"/>
<sequence>MSIQDKKPDVLVSEDGDLVVVSTPKDGYFVAVPTPEYVKKAIEEHALSRNHPNATLQDKGFVILSNDVGSNSETMAATPKAVKAAYDLASTANQNATKPQTKGSIKSVIGSWNVNSTISIPADLRGQVITFIRLSGLNARHQALPVPLVDGITEQRLAGPNNYWVWLEFKFSDNSTHITVINGRGANFIQIFYRE</sequence>
<proteinExistence type="predicted"/>
<dbReference type="GO" id="GO:0019062">
    <property type="term" value="P:virion attachment to host cell"/>
    <property type="evidence" value="ECO:0007669"/>
    <property type="project" value="InterPro"/>
</dbReference>
<organism evidence="1 2">
    <name type="scientific">Xenorhabdus koppenhoeferi</name>
    <dbReference type="NCBI Taxonomy" id="351659"/>
    <lineage>
        <taxon>Bacteria</taxon>
        <taxon>Pseudomonadati</taxon>
        <taxon>Pseudomonadota</taxon>
        <taxon>Gammaproteobacteria</taxon>
        <taxon>Enterobacterales</taxon>
        <taxon>Morganellaceae</taxon>
        <taxon>Xenorhabdus</taxon>
    </lineage>
</organism>
<dbReference type="EMBL" id="FPBJ01000001">
    <property type="protein sequence ID" value="SFU26937.1"/>
    <property type="molecule type" value="Genomic_DNA"/>
</dbReference>
<accession>A0A1I7ESN6</accession>
<gene>
    <name evidence="1" type="ORF">SAMN05421784_10171</name>
</gene>
<reference evidence="2" key="1">
    <citation type="submission" date="2016-10" db="EMBL/GenBank/DDBJ databases">
        <authorList>
            <person name="Varghese N."/>
            <person name="Submissions S."/>
        </authorList>
    </citation>
    <scope>NUCLEOTIDE SEQUENCE [LARGE SCALE GENOMIC DNA]</scope>
    <source>
        <strain evidence="2">DSM 18168</strain>
    </source>
</reference>
<dbReference type="Pfam" id="PF03406">
    <property type="entry name" value="Phage_fiber_2"/>
    <property type="match status" value="1"/>
</dbReference>
<name>A0A1I7ESN6_9GAMM</name>
<dbReference type="Proteomes" id="UP000242496">
    <property type="component" value="Unassembled WGS sequence"/>
</dbReference>
<keyword evidence="2" id="KW-1185">Reference proteome</keyword>
<dbReference type="InterPro" id="IPR005068">
    <property type="entry name" value="Phage_lambda_Stf-r2"/>
</dbReference>
<dbReference type="GO" id="GO:0046718">
    <property type="term" value="P:symbiont entry into host cell"/>
    <property type="evidence" value="ECO:0007669"/>
    <property type="project" value="InterPro"/>
</dbReference>
<dbReference type="RefSeq" id="WP_245758978.1">
    <property type="nucleotide sequence ID" value="NZ_CAWRBG010000044.1"/>
</dbReference>
<dbReference type="AlphaFoldDB" id="A0A1I7ESN6"/>
<evidence type="ECO:0000313" key="2">
    <source>
        <dbReference type="Proteomes" id="UP000242496"/>
    </source>
</evidence>
<evidence type="ECO:0000313" key="1">
    <source>
        <dbReference type="EMBL" id="SFU26937.1"/>
    </source>
</evidence>
<protein>
    <submittedName>
        <fullName evidence="1">Phage tail fibre repeat-containing protein</fullName>
    </submittedName>
</protein>